<dbReference type="Gene3D" id="1.10.150.130">
    <property type="match status" value="1"/>
</dbReference>
<feature type="domain" description="Tyr recombinase" evidence="6">
    <location>
        <begin position="208"/>
        <end position="401"/>
    </location>
</feature>
<comment type="caution">
    <text evidence="8">The sequence shown here is derived from an EMBL/GenBank/DDBJ whole genome shotgun (WGS) entry which is preliminary data.</text>
</comment>
<dbReference type="InterPro" id="IPR013762">
    <property type="entry name" value="Integrase-like_cat_sf"/>
</dbReference>
<keyword evidence="2" id="KW-0229">DNA integration</keyword>
<protein>
    <submittedName>
        <fullName evidence="8">Tyrosine-type recombinase/integrase</fullName>
    </submittedName>
</protein>
<dbReference type="PROSITE" id="PS51900">
    <property type="entry name" value="CB"/>
    <property type="match status" value="1"/>
</dbReference>
<dbReference type="InterPro" id="IPR010998">
    <property type="entry name" value="Integrase_recombinase_N"/>
</dbReference>
<evidence type="ECO:0000256" key="5">
    <source>
        <dbReference type="PROSITE-ProRule" id="PRU01248"/>
    </source>
</evidence>
<dbReference type="EMBL" id="JBHSKT010000007">
    <property type="protein sequence ID" value="MFC5271381.1"/>
    <property type="molecule type" value="Genomic_DNA"/>
</dbReference>
<evidence type="ECO:0000256" key="2">
    <source>
        <dbReference type="ARBA" id="ARBA00022908"/>
    </source>
</evidence>
<evidence type="ECO:0000313" key="8">
    <source>
        <dbReference type="EMBL" id="MFC5271381.1"/>
    </source>
</evidence>
<dbReference type="PROSITE" id="PS51898">
    <property type="entry name" value="TYR_RECOMBINASE"/>
    <property type="match status" value="1"/>
</dbReference>
<sequence length="405" mass="46221">MATVKILLKVDKTNASGEAPLYIRLIKDRKPKYISLGFSINPKHWNAEDKKVKKSHPNSQRLNNFIAAKIAEAEGVALTMETQEKGISTRKIKEAVLGKSAESFLKYADNYIYGLEKNGQVATAIKAKSIIAKLKAYLGSKDLLFDQLTVSFLKAYERYLKDTVKNSVNTIHLNLRVIRRIVNEAIREDLLPYEKNPYLKFKLKLEKTMKIYLTEEMLQKIEDLALRSGSRKFHHRNMYVFASYAGGLRISDILTLKWKHFDGERIILDTQKTGSTVSIKLPLKAKAILELYQDNSQTKQNPEDFVFPILKLDKNYTDPKVLYQSISSATTYTNKDIRAIGKEVGVIGNLSFHSSRHTWATRALKKGMRIEYVSKLMGHTSIKTTQIYAKIVSEELDKAMDIFNS</sequence>
<reference evidence="9" key="1">
    <citation type="journal article" date="2019" name="Int. J. Syst. Evol. Microbiol.">
        <title>The Global Catalogue of Microorganisms (GCM) 10K type strain sequencing project: providing services to taxonomists for standard genome sequencing and annotation.</title>
        <authorList>
            <consortium name="The Broad Institute Genomics Platform"/>
            <consortium name="The Broad Institute Genome Sequencing Center for Infectious Disease"/>
            <person name="Wu L."/>
            <person name="Ma J."/>
        </authorList>
    </citation>
    <scope>NUCLEOTIDE SEQUENCE [LARGE SCALE GENOMIC DNA]</scope>
    <source>
        <strain evidence="9">KACC 12602</strain>
    </source>
</reference>
<accession>A0ABW0EDS0</accession>
<evidence type="ECO:0000259" key="6">
    <source>
        <dbReference type="PROSITE" id="PS51898"/>
    </source>
</evidence>
<dbReference type="Gene3D" id="1.10.443.10">
    <property type="entry name" value="Intergrase catalytic core"/>
    <property type="match status" value="1"/>
</dbReference>
<dbReference type="InterPro" id="IPR025269">
    <property type="entry name" value="SAM-like_dom"/>
</dbReference>
<evidence type="ECO:0000313" key="9">
    <source>
        <dbReference type="Proteomes" id="UP001596161"/>
    </source>
</evidence>
<dbReference type="InterPro" id="IPR002104">
    <property type="entry name" value="Integrase_catalytic"/>
</dbReference>
<dbReference type="PANTHER" id="PTHR30349:SF64">
    <property type="entry name" value="PROPHAGE INTEGRASE INTD-RELATED"/>
    <property type="match status" value="1"/>
</dbReference>
<keyword evidence="9" id="KW-1185">Reference proteome</keyword>
<dbReference type="InterPro" id="IPR035386">
    <property type="entry name" value="Arm-DNA-bind_5"/>
</dbReference>
<keyword evidence="4" id="KW-0233">DNA recombination</keyword>
<dbReference type="Pfam" id="PF00589">
    <property type="entry name" value="Phage_integrase"/>
    <property type="match status" value="1"/>
</dbReference>
<evidence type="ECO:0000256" key="4">
    <source>
        <dbReference type="ARBA" id="ARBA00023172"/>
    </source>
</evidence>
<dbReference type="PANTHER" id="PTHR30349">
    <property type="entry name" value="PHAGE INTEGRASE-RELATED"/>
    <property type="match status" value="1"/>
</dbReference>
<dbReference type="SUPFAM" id="SSF56349">
    <property type="entry name" value="DNA breaking-rejoining enzymes"/>
    <property type="match status" value="1"/>
</dbReference>
<dbReference type="Proteomes" id="UP001596161">
    <property type="component" value="Unassembled WGS sequence"/>
</dbReference>
<dbReference type="InterPro" id="IPR050090">
    <property type="entry name" value="Tyrosine_recombinase_XerCD"/>
</dbReference>
<keyword evidence="3 5" id="KW-0238">DNA-binding</keyword>
<dbReference type="Pfam" id="PF17293">
    <property type="entry name" value="Arm-DNA-bind_5"/>
    <property type="match status" value="1"/>
</dbReference>
<dbReference type="CDD" id="cd01185">
    <property type="entry name" value="INTN1_C_like"/>
    <property type="match status" value="1"/>
</dbReference>
<feature type="domain" description="Core-binding (CB)" evidence="7">
    <location>
        <begin position="95"/>
        <end position="186"/>
    </location>
</feature>
<comment type="similarity">
    <text evidence="1">Belongs to the 'phage' integrase family.</text>
</comment>
<evidence type="ECO:0000256" key="3">
    <source>
        <dbReference type="ARBA" id="ARBA00023125"/>
    </source>
</evidence>
<dbReference type="Pfam" id="PF13102">
    <property type="entry name" value="Phage_int_SAM_5"/>
    <property type="match status" value="1"/>
</dbReference>
<evidence type="ECO:0000256" key="1">
    <source>
        <dbReference type="ARBA" id="ARBA00008857"/>
    </source>
</evidence>
<name>A0ABW0EDS0_9BACT</name>
<evidence type="ECO:0000259" key="7">
    <source>
        <dbReference type="PROSITE" id="PS51900"/>
    </source>
</evidence>
<dbReference type="InterPro" id="IPR044068">
    <property type="entry name" value="CB"/>
</dbReference>
<dbReference type="RefSeq" id="WP_378017745.1">
    <property type="nucleotide sequence ID" value="NZ_JBHSKT010000007.1"/>
</dbReference>
<proteinExistence type="inferred from homology"/>
<dbReference type="InterPro" id="IPR011010">
    <property type="entry name" value="DNA_brk_join_enz"/>
</dbReference>
<gene>
    <name evidence="8" type="ORF">ACFPIB_12215</name>
</gene>
<organism evidence="8 9">
    <name type="scientific">Adhaeribacter terreus</name>
    <dbReference type="NCBI Taxonomy" id="529703"/>
    <lineage>
        <taxon>Bacteria</taxon>
        <taxon>Pseudomonadati</taxon>
        <taxon>Bacteroidota</taxon>
        <taxon>Cytophagia</taxon>
        <taxon>Cytophagales</taxon>
        <taxon>Hymenobacteraceae</taxon>
        <taxon>Adhaeribacter</taxon>
    </lineage>
</organism>